<keyword evidence="2" id="KW-1185">Reference proteome</keyword>
<gene>
    <name evidence="1" type="ORF">MLD38_013309</name>
</gene>
<sequence>MDGSWGRPVFAKRKMVLWYTKTFKPIITHNDLEPIMANLGFLGLPPSAPKFPGGYAWKEYVYTAGVIRPPCKEDLSAPPPRPRIRLPHPRIDGLHFGSFEAFLEAVNFYVKIDDMSLLFHVRALPIKRADLCYEWLEDRVYYYRDGTIDNVPSTPNLDKEEDDNEDGLDRYLIRSKSRRSKPFQMVPFSDIIVRTQAD</sequence>
<protein>
    <submittedName>
        <fullName evidence="1">Uncharacterized protein</fullName>
    </submittedName>
</protein>
<organism evidence="1 2">
    <name type="scientific">Melastoma candidum</name>
    <dbReference type="NCBI Taxonomy" id="119954"/>
    <lineage>
        <taxon>Eukaryota</taxon>
        <taxon>Viridiplantae</taxon>
        <taxon>Streptophyta</taxon>
        <taxon>Embryophyta</taxon>
        <taxon>Tracheophyta</taxon>
        <taxon>Spermatophyta</taxon>
        <taxon>Magnoliopsida</taxon>
        <taxon>eudicotyledons</taxon>
        <taxon>Gunneridae</taxon>
        <taxon>Pentapetalae</taxon>
        <taxon>rosids</taxon>
        <taxon>malvids</taxon>
        <taxon>Myrtales</taxon>
        <taxon>Melastomataceae</taxon>
        <taxon>Melastomatoideae</taxon>
        <taxon>Melastomateae</taxon>
        <taxon>Melastoma</taxon>
    </lineage>
</organism>
<name>A0ACB9RAB3_9MYRT</name>
<reference evidence="2" key="1">
    <citation type="journal article" date="2023" name="Front. Plant Sci.">
        <title>Chromosomal-level genome assembly of Melastoma candidum provides insights into trichome evolution.</title>
        <authorList>
            <person name="Zhong Y."/>
            <person name="Wu W."/>
            <person name="Sun C."/>
            <person name="Zou P."/>
            <person name="Liu Y."/>
            <person name="Dai S."/>
            <person name="Zhou R."/>
        </authorList>
    </citation>
    <scope>NUCLEOTIDE SEQUENCE [LARGE SCALE GENOMIC DNA]</scope>
</reference>
<dbReference type="Proteomes" id="UP001057402">
    <property type="component" value="Chromosome 4"/>
</dbReference>
<comment type="caution">
    <text evidence="1">The sequence shown here is derived from an EMBL/GenBank/DDBJ whole genome shotgun (WGS) entry which is preliminary data.</text>
</comment>
<evidence type="ECO:0000313" key="1">
    <source>
        <dbReference type="EMBL" id="KAI4375443.1"/>
    </source>
</evidence>
<evidence type="ECO:0000313" key="2">
    <source>
        <dbReference type="Proteomes" id="UP001057402"/>
    </source>
</evidence>
<proteinExistence type="predicted"/>
<dbReference type="EMBL" id="CM042883">
    <property type="protein sequence ID" value="KAI4375443.1"/>
    <property type="molecule type" value="Genomic_DNA"/>
</dbReference>
<accession>A0ACB9RAB3</accession>